<evidence type="ECO:0000313" key="1">
    <source>
        <dbReference type="EMBL" id="AGA33808.1"/>
    </source>
</evidence>
<keyword evidence="1" id="KW-0378">Hydrolase</keyword>
<dbReference type="HOGENOM" id="CLU_2304754_0_0_6"/>
<name>L0DXN9_THIND</name>
<evidence type="ECO:0000313" key="2">
    <source>
        <dbReference type="Proteomes" id="UP000010809"/>
    </source>
</evidence>
<dbReference type="SUPFAM" id="SSF50494">
    <property type="entry name" value="Trypsin-like serine proteases"/>
    <property type="match status" value="1"/>
</dbReference>
<dbReference type="eggNOG" id="COG3591">
    <property type="taxonomic scope" value="Bacteria"/>
</dbReference>
<gene>
    <name evidence="1" type="ordered locus">TVNIR_2152</name>
</gene>
<dbReference type="InterPro" id="IPR009003">
    <property type="entry name" value="Peptidase_S1_PA"/>
</dbReference>
<dbReference type="GO" id="GO:0004519">
    <property type="term" value="F:endonuclease activity"/>
    <property type="evidence" value="ECO:0007669"/>
    <property type="project" value="UniProtKB-KW"/>
</dbReference>
<dbReference type="EMBL" id="CP003989">
    <property type="protein sequence ID" value="AGA33808.1"/>
    <property type="molecule type" value="Genomic_DNA"/>
</dbReference>
<proteinExistence type="predicted"/>
<dbReference type="AlphaFoldDB" id="L0DXN9"/>
<sequence length="100" mass="10457">MGLPGAEMDLSAPAVQALHSAPASEAGQLEAILGGEGPVTWRWWQTGLEWARAVCAVRERLGGRIGTGFLVRAGDPAAERLVLTNHHVVNDQGVSPGLPP</sequence>
<dbReference type="STRING" id="1255043.TVNIR_2152"/>
<dbReference type="KEGG" id="tni:TVNIR_2152"/>
<accession>L0DXN9</accession>
<dbReference type="Proteomes" id="UP000010809">
    <property type="component" value="Chromosome"/>
</dbReference>
<dbReference type="PATRIC" id="fig|1255043.3.peg.2171"/>
<reference evidence="1" key="1">
    <citation type="submission" date="2015-12" db="EMBL/GenBank/DDBJ databases">
        <authorList>
            <person name="Tikhonova T.V."/>
            <person name="Pavlov A.R."/>
            <person name="Beletsky A.V."/>
            <person name="Mardanov A.V."/>
            <person name="Sorokin D.Y."/>
            <person name="Ravin N.V."/>
            <person name="Popov V.O."/>
        </authorList>
    </citation>
    <scope>NUCLEOTIDE SEQUENCE</scope>
    <source>
        <strain evidence="1">DSM 14787</strain>
    </source>
</reference>
<organism evidence="1 2">
    <name type="scientific">Thioalkalivibrio nitratireducens (strain DSM 14787 / UNIQEM 213 / ALEN2)</name>
    <dbReference type="NCBI Taxonomy" id="1255043"/>
    <lineage>
        <taxon>Bacteria</taxon>
        <taxon>Pseudomonadati</taxon>
        <taxon>Pseudomonadota</taxon>
        <taxon>Gammaproteobacteria</taxon>
        <taxon>Chromatiales</taxon>
        <taxon>Ectothiorhodospiraceae</taxon>
        <taxon>Thioalkalivibrio</taxon>
    </lineage>
</organism>
<protein>
    <submittedName>
        <fullName evidence="1">DNA/RNA non-specific endonuclease</fullName>
    </submittedName>
</protein>
<keyword evidence="1" id="KW-0255">Endonuclease</keyword>
<keyword evidence="1" id="KW-0540">Nuclease</keyword>
<keyword evidence="2" id="KW-1185">Reference proteome</keyword>